<protein>
    <recommendedName>
        <fullName evidence="3">Protein kinase domain-containing protein</fullName>
    </recommendedName>
</protein>
<proteinExistence type="predicted"/>
<dbReference type="Proteomes" id="UP001303889">
    <property type="component" value="Unassembled WGS sequence"/>
</dbReference>
<dbReference type="Gene3D" id="1.10.510.10">
    <property type="entry name" value="Transferase(Phosphotransferase) domain 1"/>
    <property type="match status" value="1"/>
</dbReference>
<dbReference type="EMBL" id="MU855322">
    <property type="protein sequence ID" value="KAK3906659.1"/>
    <property type="molecule type" value="Genomic_DNA"/>
</dbReference>
<sequence>MFSQPGTPEISALSYRSPELLFGKPWDYSTDVWSWGIIVDIKFPGMYDNISVGTLEEKTKAVRDAIAVDFDLHSHPQYAEDLKAREMLPPPQPELAYKWDETMVDKGVAGEDIQFLANILSPLRGARFTTVEILESGYLDG</sequence>
<comment type="caution">
    <text evidence="1">The sequence shown here is derived from an EMBL/GenBank/DDBJ whole genome shotgun (WGS) entry which is preliminary data.</text>
</comment>
<evidence type="ECO:0008006" key="3">
    <source>
        <dbReference type="Google" id="ProtNLM"/>
    </source>
</evidence>
<dbReference type="InterPro" id="IPR011009">
    <property type="entry name" value="Kinase-like_dom_sf"/>
</dbReference>
<reference evidence="1" key="1">
    <citation type="journal article" date="2023" name="Mol. Phylogenet. Evol.">
        <title>Genome-scale phylogeny and comparative genomics of the fungal order Sordariales.</title>
        <authorList>
            <person name="Hensen N."/>
            <person name="Bonometti L."/>
            <person name="Westerberg I."/>
            <person name="Brannstrom I.O."/>
            <person name="Guillou S."/>
            <person name="Cros-Aarteil S."/>
            <person name="Calhoun S."/>
            <person name="Haridas S."/>
            <person name="Kuo A."/>
            <person name="Mondo S."/>
            <person name="Pangilinan J."/>
            <person name="Riley R."/>
            <person name="LaButti K."/>
            <person name="Andreopoulos B."/>
            <person name="Lipzen A."/>
            <person name="Chen C."/>
            <person name="Yan M."/>
            <person name="Daum C."/>
            <person name="Ng V."/>
            <person name="Clum A."/>
            <person name="Steindorff A."/>
            <person name="Ohm R.A."/>
            <person name="Martin F."/>
            <person name="Silar P."/>
            <person name="Natvig D.O."/>
            <person name="Lalanne C."/>
            <person name="Gautier V."/>
            <person name="Ament-Velasquez S.L."/>
            <person name="Kruys A."/>
            <person name="Hutchinson M.I."/>
            <person name="Powell A.J."/>
            <person name="Barry K."/>
            <person name="Miller A.N."/>
            <person name="Grigoriev I.V."/>
            <person name="Debuchy R."/>
            <person name="Gladieux P."/>
            <person name="Hiltunen Thoren M."/>
            <person name="Johannesson H."/>
        </authorList>
    </citation>
    <scope>NUCLEOTIDE SEQUENCE</scope>
    <source>
        <strain evidence="1">CBS 103.79</strain>
    </source>
</reference>
<accession>A0AAN6MU59</accession>
<keyword evidence="2" id="KW-1185">Reference proteome</keyword>
<dbReference type="SUPFAM" id="SSF56112">
    <property type="entry name" value="Protein kinase-like (PK-like)"/>
    <property type="match status" value="1"/>
</dbReference>
<reference evidence="1" key="2">
    <citation type="submission" date="2023-05" db="EMBL/GenBank/DDBJ databases">
        <authorList>
            <consortium name="Lawrence Berkeley National Laboratory"/>
            <person name="Steindorff A."/>
            <person name="Hensen N."/>
            <person name="Bonometti L."/>
            <person name="Westerberg I."/>
            <person name="Brannstrom I.O."/>
            <person name="Guillou S."/>
            <person name="Cros-Aarteil S."/>
            <person name="Calhoun S."/>
            <person name="Haridas S."/>
            <person name="Kuo A."/>
            <person name="Mondo S."/>
            <person name="Pangilinan J."/>
            <person name="Riley R."/>
            <person name="Labutti K."/>
            <person name="Andreopoulos B."/>
            <person name="Lipzen A."/>
            <person name="Chen C."/>
            <person name="Yanf M."/>
            <person name="Daum C."/>
            <person name="Ng V."/>
            <person name="Clum A."/>
            <person name="Ohm R."/>
            <person name="Martin F."/>
            <person name="Silar P."/>
            <person name="Natvig D."/>
            <person name="Lalanne C."/>
            <person name="Gautier V."/>
            <person name="Ament-Velasquez S.L."/>
            <person name="Kruys A."/>
            <person name="Hutchinson M.I."/>
            <person name="Powell A.J."/>
            <person name="Barry K."/>
            <person name="Miller A.N."/>
            <person name="Grigoriev I.V."/>
            <person name="Debuchy R."/>
            <person name="Gladieux P."/>
            <person name="Thoren M.H."/>
            <person name="Johannesson H."/>
        </authorList>
    </citation>
    <scope>NUCLEOTIDE SEQUENCE</scope>
    <source>
        <strain evidence="1">CBS 103.79</strain>
    </source>
</reference>
<gene>
    <name evidence="1" type="ORF">C8A05DRAFT_29517</name>
</gene>
<name>A0AAN6MU59_9PEZI</name>
<organism evidence="1 2">
    <name type="scientific">Staphylotrichum tortipilum</name>
    <dbReference type="NCBI Taxonomy" id="2831512"/>
    <lineage>
        <taxon>Eukaryota</taxon>
        <taxon>Fungi</taxon>
        <taxon>Dikarya</taxon>
        <taxon>Ascomycota</taxon>
        <taxon>Pezizomycotina</taxon>
        <taxon>Sordariomycetes</taxon>
        <taxon>Sordariomycetidae</taxon>
        <taxon>Sordariales</taxon>
        <taxon>Chaetomiaceae</taxon>
        <taxon>Staphylotrichum</taxon>
    </lineage>
</organism>
<evidence type="ECO:0000313" key="1">
    <source>
        <dbReference type="EMBL" id="KAK3906659.1"/>
    </source>
</evidence>
<dbReference type="AlphaFoldDB" id="A0AAN6MU59"/>
<evidence type="ECO:0000313" key="2">
    <source>
        <dbReference type="Proteomes" id="UP001303889"/>
    </source>
</evidence>